<gene>
    <name evidence="3" type="ORF">SAMN05444714_1881</name>
</gene>
<keyword evidence="1" id="KW-0472">Membrane</keyword>
<name>A0A1I6MJ13_9RHOB</name>
<accession>A0A1I6MJ13</accession>
<dbReference type="Proteomes" id="UP000198926">
    <property type="component" value="Unassembled WGS sequence"/>
</dbReference>
<dbReference type="InterPro" id="IPR000620">
    <property type="entry name" value="EamA_dom"/>
</dbReference>
<dbReference type="RefSeq" id="WP_090206809.1">
    <property type="nucleotide sequence ID" value="NZ_FOZM01000001.1"/>
</dbReference>
<dbReference type="SUPFAM" id="SSF103481">
    <property type="entry name" value="Multidrug resistance efflux transporter EmrE"/>
    <property type="match status" value="2"/>
</dbReference>
<feature type="domain" description="EamA" evidence="2">
    <location>
        <begin position="151"/>
        <end position="292"/>
    </location>
</feature>
<dbReference type="AlphaFoldDB" id="A0A1I6MJ13"/>
<dbReference type="STRING" id="1123755.SAMN05444714_1881"/>
<feature type="transmembrane region" description="Helical" evidence="1">
    <location>
        <begin position="275"/>
        <end position="293"/>
    </location>
</feature>
<feature type="transmembrane region" description="Helical" evidence="1">
    <location>
        <begin position="98"/>
        <end position="115"/>
    </location>
</feature>
<feature type="transmembrane region" description="Helical" evidence="1">
    <location>
        <begin position="251"/>
        <end position="269"/>
    </location>
</feature>
<keyword evidence="1" id="KW-0812">Transmembrane</keyword>
<evidence type="ECO:0000256" key="1">
    <source>
        <dbReference type="SAM" id="Phobius"/>
    </source>
</evidence>
<dbReference type="GO" id="GO:0016020">
    <property type="term" value="C:membrane"/>
    <property type="evidence" value="ECO:0007669"/>
    <property type="project" value="InterPro"/>
</dbReference>
<keyword evidence="1" id="KW-1133">Transmembrane helix</keyword>
<evidence type="ECO:0000313" key="4">
    <source>
        <dbReference type="Proteomes" id="UP000198926"/>
    </source>
</evidence>
<dbReference type="Pfam" id="PF00892">
    <property type="entry name" value="EamA"/>
    <property type="match status" value="2"/>
</dbReference>
<sequence length="297" mass="31491">MATDVAPAKAALWVLVGMATLGFSDNLIVHLTDDSSLWQFHLMRSLMVLAMLGLVAASGFGGLRPRRWTAVAGRSAILGVALLIYFGCLAIMPIGVVVAGFFTAPLFVALISSIYQRKPLAGRQWVAVALGFCGAVLVIRPDPQAIDWVSFLPVLAGLCYAVGAVATRAWCEGEGTMTLSAGFFLALGLFGVIGCIVLPGTGSGPDGFSARGWMPLTSDMLLWLAVLAVGAMIGIFCIFRGYQVGEASHVAVFEYSLLIFASGWAWYLWGQTIPPLGFLGMALIILSGVIVTLRRRA</sequence>
<feature type="domain" description="EamA" evidence="2">
    <location>
        <begin position="9"/>
        <end position="139"/>
    </location>
</feature>
<feature type="transmembrane region" description="Helical" evidence="1">
    <location>
        <begin position="122"/>
        <end position="139"/>
    </location>
</feature>
<proteinExistence type="predicted"/>
<feature type="transmembrane region" description="Helical" evidence="1">
    <location>
        <begin position="43"/>
        <end position="63"/>
    </location>
</feature>
<feature type="transmembrane region" description="Helical" evidence="1">
    <location>
        <begin position="75"/>
        <end position="92"/>
    </location>
</feature>
<protein>
    <submittedName>
        <fullName evidence="3">EamA-like transporter family protein</fullName>
    </submittedName>
</protein>
<dbReference type="EMBL" id="FOZM01000001">
    <property type="protein sequence ID" value="SFS15611.1"/>
    <property type="molecule type" value="Genomic_DNA"/>
</dbReference>
<feature type="transmembrane region" description="Helical" evidence="1">
    <location>
        <begin position="179"/>
        <end position="200"/>
    </location>
</feature>
<feature type="transmembrane region" description="Helical" evidence="1">
    <location>
        <begin position="220"/>
        <end position="239"/>
    </location>
</feature>
<feature type="transmembrane region" description="Helical" evidence="1">
    <location>
        <begin position="145"/>
        <end position="167"/>
    </location>
</feature>
<dbReference type="InterPro" id="IPR037185">
    <property type="entry name" value="EmrE-like"/>
</dbReference>
<dbReference type="OrthoDB" id="7855875at2"/>
<evidence type="ECO:0000259" key="2">
    <source>
        <dbReference type="Pfam" id="PF00892"/>
    </source>
</evidence>
<dbReference type="PANTHER" id="PTHR22911:SF135">
    <property type="entry name" value="BLR4310 PROTEIN"/>
    <property type="match status" value="1"/>
</dbReference>
<dbReference type="PANTHER" id="PTHR22911">
    <property type="entry name" value="ACYL-MALONYL CONDENSING ENZYME-RELATED"/>
    <property type="match status" value="1"/>
</dbReference>
<evidence type="ECO:0000313" key="3">
    <source>
        <dbReference type="EMBL" id="SFS15611.1"/>
    </source>
</evidence>
<reference evidence="3 4" key="1">
    <citation type="submission" date="2016-10" db="EMBL/GenBank/DDBJ databases">
        <authorList>
            <person name="de Groot N.N."/>
        </authorList>
    </citation>
    <scope>NUCLEOTIDE SEQUENCE [LARGE SCALE GENOMIC DNA]</scope>
    <source>
        <strain evidence="3 4">DSM 29433</strain>
    </source>
</reference>
<keyword evidence="4" id="KW-1185">Reference proteome</keyword>
<feature type="transmembrane region" description="Helical" evidence="1">
    <location>
        <begin position="12"/>
        <end position="31"/>
    </location>
</feature>
<organism evidence="3 4">
    <name type="scientific">Yoonia litorea</name>
    <dbReference type="NCBI Taxonomy" id="1123755"/>
    <lineage>
        <taxon>Bacteria</taxon>
        <taxon>Pseudomonadati</taxon>
        <taxon>Pseudomonadota</taxon>
        <taxon>Alphaproteobacteria</taxon>
        <taxon>Rhodobacterales</taxon>
        <taxon>Paracoccaceae</taxon>
        <taxon>Yoonia</taxon>
    </lineage>
</organism>